<dbReference type="EMBL" id="JACHEF010000008">
    <property type="protein sequence ID" value="MBB6413674.1"/>
    <property type="molecule type" value="Genomic_DNA"/>
</dbReference>
<accession>A0A841PEC2</accession>
<dbReference type="AlphaFoldDB" id="A0A841PEC2"/>
<protein>
    <submittedName>
        <fullName evidence="2">Uncharacterized protein</fullName>
    </submittedName>
</protein>
<evidence type="ECO:0000313" key="3">
    <source>
        <dbReference type="Proteomes" id="UP000556329"/>
    </source>
</evidence>
<comment type="caution">
    <text evidence="2">The sequence shown here is derived from an EMBL/GenBank/DDBJ whole genome shotgun (WGS) entry which is preliminary data.</text>
</comment>
<proteinExistence type="predicted"/>
<gene>
    <name evidence="2" type="ORF">HNQ71_006378</name>
</gene>
<feature type="signal peptide" evidence="1">
    <location>
        <begin position="1"/>
        <end position="22"/>
    </location>
</feature>
<evidence type="ECO:0000256" key="1">
    <source>
        <dbReference type="SAM" id="SignalP"/>
    </source>
</evidence>
<sequence length="148" mass="16100">MGMRLGLASVVLAIVFASPSVAYSAGQCSAKSYREARTAMTNRLLSTGYSRAQIGFLIRNADRMTSALRSNRLNDSAKACGIDSARAHVFGCLDKQLFPLGAGSRASLDEEKQTIAFWGRKRLAVRELLFIGRFHACLGAAKEHLFRG</sequence>
<keyword evidence="3" id="KW-1185">Reference proteome</keyword>
<name>A0A841PEC2_9HYPH</name>
<keyword evidence="1" id="KW-0732">Signal</keyword>
<organism evidence="2 3">
    <name type="scientific">Mesorhizobium sangaii</name>
    <dbReference type="NCBI Taxonomy" id="505389"/>
    <lineage>
        <taxon>Bacteria</taxon>
        <taxon>Pseudomonadati</taxon>
        <taxon>Pseudomonadota</taxon>
        <taxon>Alphaproteobacteria</taxon>
        <taxon>Hyphomicrobiales</taxon>
        <taxon>Phyllobacteriaceae</taxon>
        <taxon>Mesorhizobium</taxon>
    </lineage>
</organism>
<reference evidence="2 3" key="1">
    <citation type="submission" date="2020-08" db="EMBL/GenBank/DDBJ databases">
        <title>Genomic Encyclopedia of Type Strains, Phase IV (KMG-IV): sequencing the most valuable type-strain genomes for metagenomic binning, comparative biology and taxonomic classification.</title>
        <authorList>
            <person name="Goeker M."/>
        </authorList>
    </citation>
    <scope>NUCLEOTIDE SEQUENCE [LARGE SCALE GENOMIC DNA]</scope>
    <source>
        <strain evidence="2 3">DSM 100039</strain>
    </source>
</reference>
<dbReference type="RefSeq" id="WP_184877694.1">
    <property type="nucleotide sequence ID" value="NZ_JACHEF010000008.1"/>
</dbReference>
<dbReference type="Proteomes" id="UP000556329">
    <property type="component" value="Unassembled WGS sequence"/>
</dbReference>
<evidence type="ECO:0000313" key="2">
    <source>
        <dbReference type="EMBL" id="MBB6413674.1"/>
    </source>
</evidence>
<feature type="chain" id="PRO_5032590960" evidence="1">
    <location>
        <begin position="23"/>
        <end position="148"/>
    </location>
</feature>